<evidence type="ECO:0000313" key="1">
    <source>
        <dbReference type="EMBL" id="VVD74855.1"/>
    </source>
</evidence>
<organism evidence="1 2">
    <name type="scientific">Pandoraea commovens</name>
    <dbReference type="NCBI Taxonomy" id="2508289"/>
    <lineage>
        <taxon>Bacteria</taxon>
        <taxon>Pseudomonadati</taxon>
        <taxon>Pseudomonadota</taxon>
        <taxon>Betaproteobacteria</taxon>
        <taxon>Burkholderiales</taxon>
        <taxon>Burkholderiaceae</taxon>
        <taxon>Pandoraea</taxon>
    </lineage>
</organism>
<accession>A0A5E4SHV4</accession>
<protein>
    <submittedName>
        <fullName evidence="1">Uncharacterized protein</fullName>
    </submittedName>
</protein>
<dbReference type="RefSeq" id="WP_150663076.1">
    <property type="nucleotide sequence ID" value="NZ_CABPSA010000001.1"/>
</dbReference>
<dbReference type="EMBL" id="CABPSA010000001">
    <property type="protein sequence ID" value="VVD74855.1"/>
    <property type="molecule type" value="Genomic_DNA"/>
</dbReference>
<reference evidence="1 2" key="1">
    <citation type="submission" date="2019-08" db="EMBL/GenBank/DDBJ databases">
        <authorList>
            <person name="Peeters C."/>
        </authorList>
    </citation>
    <scope>NUCLEOTIDE SEQUENCE [LARGE SCALE GENOMIC DNA]</scope>
    <source>
        <strain evidence="1 2">LMG 31010</strain>
    </source>
</reference>
<sequence>MTELEEIRADIAGLTAAVVALASVSPDLESVLKRLNAVEKNFREKSVGTENLRFADRAFDDLRQAFEELLRVKAAS</sequence>
<evidence type="ECO:0000313" key="2">
    <source>
        <dbReference type="Proteomes" id="UP000343335"/>
    </source>
</evidence>
<dbReference type="Proteomes" id="UP000343335">
    <property type="component" value="Unassembled WGS sequence"/>
</dbReference>
<gene>
    <name evidence="1" type="ORF">PCO31010_00820</name>
</gene>
<proteinExistence type="predicted"/>
<name>A0A5E4SHV4_9BURK</name>
<dbReference type="AlphaFoldDB" id="A0A5E4SHV4"/>